<protein>
    <recommendedName>
        <fullName evidence="4">G protein-coupled receptor</fullName>
    </recommendedName>
</protein>
<proteinExistence type="predicted"/>
<name>A0AAV5VHP0_9BILA</name>
<dbReference type="EMBL" id="BTSY01000003">
    <property type="protein sequence ID" value="GMT18171.1"/>
    <property type="molecule type" value="Genomic_DNA"/>
</dbReference>
<keyword evidence="1" id="KW-0812">Transmembrane</keyword>
<reference evidence="2" key="1">
    <citation type="submission" date="2023-10" db="EMBL/GenBank/DDBJ databases">
        <title>Genome assembly of Pristionchus species.</title>
        <authorList>
            <person name="Yoshida K."/>
            <person name="Sommer R.J."/>
        </authorList>
    </citation>
    <scope>NUCLEOTIDE SEQUENCE</scope>
    <source>
        <strain evidence="2">RS5133</strain>
    </source>
</reference>
<evidence type="ECO:0008006" key="4">
    <source>
        <dbReference type="Google" id="ProtNLM"/>
    </source>
</evidence>
<keyword evidence="1" id="KW-1133">Transmembrane helix</keyword>
<keyword evidence="3" id="KW-1185">Reference proteome</keyword>
<dbReference type="AlphaFoldDB" id="A0AAV5VHP0"/>
<gene>
    <name evidence="2" type="ORF">PFISCL1PPCAC_9468</name>
</gene>
<comment type="caution">
    <text evidence="2">The sequence shown here is derived from an EMBL/GenBank/DDBJ whole genome shotgun (WGS) entry which is preliminary data.</text>
</comment>
<evidence type="ECO:0000313" key="3">
    <source>
        <dbReference type="Proteomes" id="UP001432322"/>
    </source>
</evidence>
<evidence type="ECO:0000313" key="2">
    <source>
        <dbReference type="EMBL" id="GMT18171.1"/>
    </source>
</evidence>
<accession>A0AAV5VHP0</accession>
<feature type="non-terminal residue" evidence="2">
    <location>
        <position position="128"/>
    </location>
</feature>
<organism evidence="2 3">
    <name type="scientific">Pristionchus fissidentatus</name>
    <dbReference type="NCBI Taxonomy" id="1538716"/>
    <lineage>
        <taxon>Eukaryota</taxon>
        <taxon>Metazoa</taxon>
        <taxon>Ecdysozoa</taxon>
        <taxon>Nematoda</taxon>
        <taxon>Chromadorea</taxon>
        <taxon>Rhabditida</taxon>
        <taxon>Rhabditina</taxon>
        <taxon>Diplogasteromorpha</taxon>
        <taxon>Diplogasteroidea</taxon>
        <taxon>Neodiplogasteridae</taxon>
        <taxon>Pristionchus</taxon>
    </lineage>
</organism>
<sequence length="128" mass="14892">MCDRSWFRTLNDHLLFLALQLLEYNGHLGAQIRLPLAIRLLQRLVHLPLVVVVLVHCLLSLVSVLLLLVLRLLLVLLDLVEDRLCSLEVVRPRLLHFAIRIGRYRARGRFDRVASRSGRRRLTLLNFS</sequence>
<feature type="transmembrane region" description="Helical" evidence="1">
    <location>
        <begin position="46"/>
        <end position="74"/>
    </location>
</feature>
<evidence type="ECO:0000256" key="1">
    <source>
        <dbReference type="SAM" id="Phobius"/>
    </source>
</evidence>
<keyword evidence="1" id="KW-0472">Membrane</keyword>
<dbReference type="Proteomes" id="UP001432322">
    <property type="component" value="Unassembled WGS sequence"/>
</dbReference>